<feature type="domain" description="C2H2-type" evidence="3">
    <location>
        <begin position="124"/>
        <end position="147"/>
    </location>
</feature>
<dbReference type="EMBL" id="JAVHJM010000008">
    <property type="protein sequence ID" value="KAK6508591.1"/>
    <property type="molecule type" value="Genomic_DNA"/>
</dbReference>
<protein>
    <recommendedName>
        <fullName evidence="3">C2H2-type domain-containing protein</fullName>
    </recommendedName>
</protein>
<dbReference type="InterPro" id="IPR036236">
    <property type="entry name" value="Znf_C2H2_sf"/>
</dbReference>
<dbReference type="AlphaFoldDB" id="A0AAN8RQ38"/>
<keyword evidence="1" id="KW-0862">Zinc</keyword>
<evidence type="ECO:0000256" key="1">
    <source>
        <dbReference type="PROSITE-ProRule" id="PRU00042"/>
    </source>
</evidence>
<keyword evidence="1" id="KW-0863">Zinc-finger</keyword>
<dbReference type="SMART" id="SM00355">
    <property type="entry name" value="ZnF_C2H2"/>
    <property type="match status" value="2"/>
</dbReference>
<keyword evidence="5" id="KW-1185">Reference proteome</keyword>
<comment type="caution">
    <text evidence="4">The sequence shown here is derived from an EMBL/GenBank/DDBJ whole genome shotgun (WGS) entry which is preliminary data.</text>
</comment>
<dbReference type="SUPFAM" id="SSF57667">
    <property type="entry name" value="beta-beta-alpha zinc fingers"/>
    <property type="match status" value="1"/>
</dbReference>
<sequence>MGQQFNTTAERPCQFKPGIHDTDTFQHPLSFVDFGAPADPAWPAGALDPGFQTDAPNFIGSFMTTIPGPDLSFASSSQNSHPTVPADNLVNPPNDTTLASSDKQKGKTSKSTSQRAKRKISTTYPCPKCNEKVSSLRVLGNHMRDVHQLKGFKCDNCETRVARYDNLESHKRTCRLDTANSSAATPTVRLKKKRGLRVSIRDILHPEPMQPLPKPNLQGGSEGTVLISPSLGEAPPQDASPPSHVQMSQLLNKGRNVGSSSNTITAGAPPDLAVKIKSLEDQLENAKLEASHWKLNYFQLQKKYGVVQIS</sequence>
<feature type="compositionally biased region" description="Polar residues" evidence="2">
    <location>
        <begin position="73"/>
        <end position="82"/>
    </location>
</feature>
<reference evidence="4 5" key="1">
    <citation type="submission" date="2019-10" db="EMBL/GenBank/DDBJ databases">
        <authorList>
            <person name="Palmer J.M."/>
        </authorList>
    </citation>
    <scope>NUCLEOTIDE SEQUENCE [LARGE SCALE GENOMIC DNA]</scope>
    <source>
        <strain evidence="4 5">TWF506</strain>
    </source>
</reference>
<evidence type="ECO:0000256" key="2">
    <source>
        <dbReference type="SAM" id="MobiDB-lite"/>
    </source>
</evidence>
<dbReference type="GO" id="GO:0008270">
    <property type="term" value="F:zinc ion binding"/>
    <property type="evidence" value="ECO:0007669"/>
    <property type="project" value="UniProtKB-KW"/>
</dbReference>
<dbReference type="PROSITE" id="PS50157">
    <property type="entry name" value="ZINC_FINGER_C2H2_2"/>
    <property type="match status" value="1"/>
</dbReference>
<keyword evidence="1" id="KW-0479">Metal-binding</keyword>
<evidence type="ECO:0000259" key="3">
    <source>
        <dbReference type="PROSITE" id="PS50157"/>
    </source>
</evidence>
<dbReference type="Proteomes" id="UP001307849">
    <property type="component" value="Unassembled WGS sequence"/>
</dbReference>
<dbReference type="PROSITE" id="PS00028">
    <property type="entry name" value="ZINC_FINGER_C2H2_1"/>
    <property type="match status" value="1"/>
</dbReference>
<name>A0AAN8RQ38_9PEZI</name>
<evidence type="ECO:0000313" key="4">
    <source>
        <dbReference type="EMBL" id="KAK6508591.1"/>
    </source>
</evidence>
<proteinExistence type="predicted"/>
<organism evidence="4 5">
    <name type="scientific">Arthrobotrys conoides</name>
    <dbReference type="NCBI Taxonomy" id="74498"/>
    <lineage>
        <taxon>Eukaryota</taxon>
        <taxon>Fungi</taxon>
        <taxon>Dikarya</taxon>
        <taxon>Ascomycota</taxon>
        <taxon>Pezizomycotina</taxon>
        <taxon>Orbiliomycetes</taxon>
        <taxon>Orbiliales</taxon>
        <taxon>Orbiliaceae</taxon>
        <taxon>Arthrobotrys</taxon>
    </lineage>
</organism>
<gene>
    <name evidence="4" type="ORF">TWF506_010675</name>
</gene>
<evidence type="ECO:0000313" key="5">
    <source>
        <dbReference type="Proteomes" id="UP001307849"/>
    </source>
</evidence>
<feature type="region of interest" description="Disordered" evidence="2">
    <location>
        <begin position="70"/>
        <end position="121"/>
    </location>
</feature>
<dbReference type="Gene3D" id="3.30.160.60">
    <property type="entry name" value="Classic Zinc Finger"/>
    <property type="match status" value="1"/>
</dbReference>
<dbReference type="InterPro" id="IPR013087">
    <property type="entry name" value="Znf_C2H2_type"/>
</dbReference>
<accession>A0AAN8RQ38</accession>